<evidence type="ECO:0000259" key="1">
    <source>
        <dbReference type="Pfam" id="PF00078"/>
    </source>
</evidence>
<dbReference type="Pfam" id="PF00078">
    <property type="entry name" value="RVT_1"/>
    <property type="match status" value="1"/>
</dbReference>
<sequence length="214" mass="24608">MEEVKNENWSELMVEISPNHQAYWGLAKAIETEGAVPFPAMRKPDKSVAFDDWEKAEYIADSIEQQCSENTQYDLEHVRRVEEEPNHSYPQQALRLIEYISEGFKTKKKSVAVFFHIAKAFDRVCNRHFTFRLYNTYSPMRPIRAGVSQGSTPSPLLYSTSVNDIPRPSTGVQLALFADDTALFLRSNCLRNILPRLQKAIEELTRRAGFDSEE</sequence>
<dbReference type="Proteomes" id="UP000299102">
    <property type="component" value="Unassembled WGS sequence"/>
</dbReference>
<keyword evidence="3" id="KW-1185">Reference proteome</keyword>
<proteinExistence type="predicted"/>
<keyword evidence="2" id="KW-0548">Nucleotidyltransferase</keyword>
<organism evidence="2 3">
    <name type="scientific">Eumeta variegata</name>
    <name type="common">Bagworm moth</name>
    <name type="synonym">Eumeta japonica</name>
    <dbReference type="NCBI Taxonomy" id="151549"/>
    <lineage>
        <taxon>Eukaryota</taxon>
        <taxon>Metazoa</taxon>
        <taxon>Ecdysozoa</taxon>
        <taxon>Arthropoda</taxon>
        <taxon>Hexapoda</taxon>
        <taxon>Insecta</taxon>
        <taxon>Pterygota</taxon>
        <taxon>Neoptera</taxon>
        <taxon>Endopterygota</taxon>
        <taxon>Lepidoptera</taxon>
        <taxon>Glossata</taxon>
        <taxon>Ditrysia</taxon>
        <taxon>Tineoidea</taxon>
        <taxon>Psychidae</taxon>
        <taxon>Oiketicinae</taxon>
        <taxon>Eumeta</taxon>
    </lineage>
</organism>
<dbReference type="GO" id="GO:0003964">
    <property type="term" value="F:RNA-directed DNA polymerase activity"/>
    <property type="evidence" value="ECO:0007669"/>
    <property type="project" value="UniProtKB-KW"/>
</dbReference>
<dbReference type="EMBL" id="BGZK01000849">
    <property type="protein sequence ID" value="GBP62763.1"/>
    <property type="molecule type" value="Genomic_DNA"/>
</dbReference>
<feature type="domain" description="Reverse transcriptase" evidence="1">
    <location>
        <begin position="85"/>
        <end position="208"/>
    </location>
</feature>
<dbReference type="AlphaFoldDB" id="A0A4C1XHW8"/>
<dbReference type="InterPro" id="IPR000477">
    <property type="entry name" value="RT_dom"/>
</dbReference>
<evidence type="ECO:0000313" key="2">
    <source>
        <dbReference type="EMBL" id="GBP62763.1"/>
    </source>
</evidence>
<accession>A0A4C1XHW8</accession>
<protein>
    <submittedName>
        <fullName evidence="2">Probable RNA-directed DNA polymerase from transposon BS</fullName>
    </submittedName>
</protein>
<dbReference type="OrthoDB" id="10020599at2759"/>
<reference evidence="2 3" key="1">
    <citation type="journal article" date="2019" name="Commun. Biol.">
        <title>The bagworm genome reveals a unique fibroin gene that provides high tensile strength.</title>
        <authorList>
            <person name="Kono N."/>
            <person name="Nakamura H."/>
            <person name="Ohtoshi R."/>
            <person name="Tomita M."/>
            <person name="Numata K."/>
            <person name="Arakawa K."/>
        </authorList>
    </citation>
    <scope>NUCLEOTIDE SEQUENCE [LARGE SCALE GENOMIC DNA]</scope>
</reference>
<comment type="caution">
    <text evidence="2">The sequence shown here is derived from an EMBL/GenBank/DDBJ whole genome shotgun (WGS) entry which is preliminary data.</text>
</comment>
<evidence type="ECO:0000313" key="3">
    <source>
        <dbReference type="Proteomes" id="UP000299102"/>
    </source>
</evidence>
<keyword evidence="2" id="KW-0695">RNA-directed DNA polymerase</keyword>
<dbReference type="STRING" id="151549.A0A4C1XHW8"/>
<gene>
    <name evidence="2" type="primary">RTase</name>
    <name evidence="2" type="ORF">EVAR_51715_1</name>
</gene>
<name>A0A4C1XHW8_EUMVA</name>
<keyword evidence="2" id="KW-0808">Transferase</keyword>